<keyword evidence="2" id="KW-0645">Protease</keyword>
<gene>
    <name evidence="5" type="ORF">EHSB41UT_00696</name>
</gene>
<dbReference type="GO" id="GO:0006508">
    <property type="term" value="P:proteolysis"/>
    <property type="evidence" value="ECO:0007669"/>
    <property type="project" value="UniProtKB-KW"/>
</dbReference>
<name>A0A1X7AFT9_9GAMM</name>
<evidence type="ECO:0000313" key="5">
    <source>
        <dbReference type="EMBL" id="SMA37164.1"/>
    </source>
</evidence>
<organism evidence="5 6">
    <name type="scientific">Parendozoicomonas haliclonae</name>
    <dbReference type="NCBI Taxonomy" id="1960125"/>
    <lineage>
        <taxon>Bacteria</taxon>
        <taxon>Pseudomonadati</taxon>
        <taxon>Pseudomonadota</taxon>
        <taxon>Gammaproteobacteria</taxon>
        <taxon>Oceanospirillales</taxon>
        <taxon>Endozoicomonadaceae</taxon>
        <taxon>Parendozoicomonas</taxon>
    </lineage>
</organism>
<dbReference type="EMBL" id="FWPT01000002">
    <property type="protein sequence ID" value="SMA37164.1"/>
    <property type="molecule type" value="Genomic_DNA"/>
</dbReference>
<dbReference type="Pfam" id="PF03575">
    <property type="entry name" value="Peptidase_S51"/>
    <property type="match status" value="1"/>
</dbReference>
<keyword evidence="6" id="KW-1185">Reference proteome</keyword>
<dbReference type="GO" id="GO:0008236">
    <property type="term" value="F:serine-type peptidase activity"/>
    <property type="evidence" value="ECO:0007669"/>
    <property type="project" value="UniProtKB-KW"/>
</dbReference>
<keyword evidence="3" id="KW-0378">Hydrolase</keyword>
<keyword evidence="4" id="KW-0720">Serine protease</keyword>
<evidence type="ECO:0000313" key="6">
    <source>
        <dbReference type="Proteomes" id="UP000196573"/>
    </source>
</evidence>
<accession>A0A1X7AFT9</accession>
<sequence length="216" mass="23519">MEQSPLLDDYILNQSVDNPKVCFLGTASGDNEAYIARFYRRFSQAGCQPTHQELFRRDGRDLETFLLSQNIIYVGGGNTANMLAIWQLHRVDKILRKAYEAGVVLCGLSAGSICWFEAGVTDSFGGDLAAYPCLGLLKGSHCPHYDGESERRPAYHRLIQNGAMVGGVAADDGAALHYINGELHQIVASRGGAGAYRVGVSGQEVIEVPLEVERLN</sequence>
<dbReference type="PANTHER" id="PTHR20842:SF0">
    <property type="entry name" value="ALPHA-ASPARTYL DIPEPTIDASE"/>
    <property type="match status" value="1"/>
</dbReference>
<dbReference type="InterPro" id="IPR005320">
    <property type="entry name" value="Peptidase_S51"/>
</dbReference>
<evidence type="ECO:0000256" key="2">
    <source>
        <dbReference type="ARBA" id="ARBA00022670"/>
    </source>
</evidence>
<dbReference type="SUPFAM" id="SSF52317">
    <property type="entry name" value="Class I glutamine amidotransferase-like"/>
    <property type="match status" value="1"/>
</dbReference>
<evidence type="ECO:0000256" key="1">
    <source>
        <dbReference type="ARBA" id="ARBA00006534"/>
    </source>
</evidence>
<dbReference type="CDD" id="cd03146">
    <property type="entry name" value="GAT1_Peptidase_E"/>
    <property type="match status" value="1"/>
</dbReference>
<reference evidence="5 6" key="1">
    <citation type="submission" date="2017-03" db="EMBL/GenBank/DDBJ databases">
        <authorList>
            <person name="Afonso C.L."/>
            <person name="Miller P.J."/>
            <person name="Scott M.A."/>
            <person name="Spackman E."/>
            <person name="Goraichik I."/>
            <person name="Dimitrov K.M."/>
            <person name="Suarez D.L."/>
            <person name="Swayne D.E."/>
        </authorList>
    </citation>
    <scope>NUCLEOTIDE SEQUENCE [LARGE SCALE GENOMIC DNA]</scope>
    <source>
        <strain evidence="5">SB41UT1</strain>
    </source>
</reference>
<dbReference type="InterPro" id="IPR029062">
    <property type="entry name" value="Class_I_gatase-like"/>
</dbReference>
<dbReference type="Proteomes" id="UP000196573">
    <property type="component" value="Unassembled WGS sequence"/>
</dbReference>
<proteinExistence type="inferred from homology"/>
<dbReference type="Gene3D" id="3.40.50.880">
    <property type="match status" value="1"/>
</dbReference>
<dbReference type="AlphaFoldDB" id="A0A1X7AFT9"/>
<evidence type="ECO:0000256" key="4">
    <source>
        <dbReference type="ARBA" id="ARBA00022825"/>
    </source>
</evidence>
<dbReference type="PANTHER" id="PTHR20842">
    <property type="entry name" value="PROTEASE S51 ALPHA-ASPARTYL DIPEPTIDASE"/>
    <property type="match status" value="1"/>
</dbReference>
<comment type="similarity">
    <text evidence="1">Belongs to the peptidase S51 family.</text>
</comment>
<protein>
    <submittedName>
        <fullName evidence="5">Peptidase family S51</fullName>
    </submittedName>
</protein>
<evidence type="ECO:0000256" key="3">
    <source>
        <dbReference type="ARBA" id="ARBA00022801"/>
    </source>
</evidence>